<dbReference type="EMBL" id="CM046399">
    <property type="protein sequence ID" value="KAI8528714.1"/>
    <property type="molecule type" value="Genomic_DNA"/>
</dbReference>
<reference evidence="1" key="1">
    <citation type="submission" date="2022-02" db="EMBL/GenBank/DDBJ databases">
        <title>Plant Genome Project.</title>
        <authorList>
            <person name="Zhang R.-G."/>
        </authorList>
    </citation>
    <scope>NUCLEOTIDE SEQUENCE</scope>
    <source>
        <strain evidence="1">AT1</strain>
    </source>
</reference>
<organism evidence="1 2">
    <name type="scientific">Rhododendron molle</name>
    <name type="common">Chinese azalea</name>
    <name type="synonym">Azalea mollis</name>
    <dbReference type="NCBI Taxonomy" id="49168"/>
    <lineage>
        <taxon>Eukaryota</taxon>
        <taxon>Viridiplantae</taxon>
        <taxon>Streptophyta</taxon>
        <taxon>Embryophyta</taxon>
        <taxon>Tracheophyta</taxon>
        <taxon>Spermatophyta</taxon>
        <taxon>Magnoliopsida</taxon>
        <taxon>eudicotyledons</taxon>
        <taxon>Gunneridae</taxon>
        <taxon>Pentapetalae</taxon>
        <taxon>asterids</taxon>
        <taxon>Ericales</taxon>
        <taxon>Ericaceae</taxon>
        <taxon>Ericoideae</taxon>
        <taxon>Rhodoreae</taxon>
        <taxon>Rhododendron</taxon>
    </lineage>
</organism>
<gene>
    <name evidence="1" type="ORF">RHMOL_Rhmol12G0168900</name>
</gene>
<accession>A0ACC0LK90</accession>
<protein>
    <submittedName>
        <fullName evidence="1">Uncharacterized protein</fullName>
    </submittedName>
</protein>
<evidence type="ECO:0000313" key="2">
    <source>
        <dbReference type="Proteomes" id="UP001062846"/>
    </source>
</evidence>
<evidence type="ECO:0000313" key="1">
    <source>
        <dbReference type="EMBL" id="KAI8528714.1"/>
    </source>
</evidence>
<keyword evidence="2" id="KW-1185">Reference proteome</keyword>
<name>A0ACC0LK90_RHOML</name>
<comment type="caution">
    <text evidence="1">The sequence shown here is derived from an EMBL/GenBank/DDBJ whole genome shotgun (WGS) entry which is preliminary data.</text>
</comment>
<proteinExistence type="predicted"/>
<sequence length="86" mass="8803">MKKRDGSGIAPGSSLVFESPLGLPLHSPSLPNAIRMCPAVEVDEGGGGRGGGVGADGGTRDRAERCRFLLGGRSSRAGRSKMSGHR</sequence>
<dbReference type="Proteomes" id="UP001062846">
    <property type="component" value="Chromosome 12"/>
</dbReference>